<dbReference type="Pfam" id="PF00158">
    <property type="entry name" value="Sigma54_activat"/>
    <property type="match status" value="1"/>
</dbReference>
<feature type="region of interest" description="Disordered" evidence="6">
    <location>
        <begin position="496"/>
        <end position="515"/>
    </location>
</feature>
<dbReference type="PANTHER" id="PTHR32071:SF117">
    <property type="entry name" value="PTS-DEPENDENT DIHYDROXYACETONE KINASE OPERON REGULATORY PROTEIN-RELATED"/>
    <property type="match status" value="1"/>
</dbReference>
<dbReference type="SUPFAM" id="SSF111126">
    <property type="entry name" value="Ligand-binding domain in the NO signalling and Golgi transport"/>
    <property type="match status" value="1"/>
</dbReference>
<dbReference type="InterPro" id="IPR025943">
    <property type="entry name" value="Sigma_54_int_dom_ATP-bd_2"/>
</dbReference>
<evidence type="ECO:0000259" key="7">
    <source>
        <dbReference type="PROSITE" id="PS50045"/>
    </source>
</evidence>
<keyword evidence="10" id="KW-1185">Reference proteome</keyword>
<dbReference type="FunFam" id="3.40.50.300:FF:000006">
    <property type="entry name" value="DNA-binding transcriptional regulator NtrC"/>
    <property type="match status" value="1"/>
</dbReference>
<keyword evidence="4" id="KW-0238">DNA-binding</keyword>
<dbReference type="SUPFAM" id="SSF46689">
    <property type="entry name" value="Homeodomain-like"/>
    <property type="match status" value="1"/>
</dbReference>
<keyword evidence="5" id="KW-0804">Transcription</keyword>
<reference evidence="9 11" key="2">
    <citation type="submission" date="2019-02" db="EMBL/GenBank/DDBJ databases">
        <title>Genomic Encyclopedia of Type Strains, Phase IV (KMG-IV): sequencing the most valuable type-strain genomes for metagenomic binning, comparative biology and taxonomic classification.</title>
        <authorList>
            <person name="Goeker M."/>
        </authorList>
    </citation>
    <scope>NUCLEOTIDE SEQUENCE [LARGE SCALE GENOMIC DNA]</scope>
    <source>
        <strain evidence="9 11">DSM 16618</strain>
    </source>
</reference>
<comment type="caution">
    <text evidence="8">The sequence shown here is derived from an EMBL/GenBank/DDBJ whole genome shotgun (WGS) entry which is preliminary data.</text>
</comment>
<accession>A0A171KPD7</accession>
<dbReference type="Pfam" id="PF02954">
    <property type="entry name" value="HTH_8"/>
    <property type="match status" value="1"/>
</dbReference>
<dbReference type="EMBL" id="LBNE01000012">
    <property type="protein sequence ID" value="KKO70754.1"/>
    <property type="molecule type" value="Genomic_DNA"/>
</dbReference>
<dbReference type="Pfam" id="PF02830">
    <property type="entry name" value="V4R"/>
    <property type="match status" value="1"/>
</dbReference>
<dbReference type="Gene3D" id="3.30.1380.20">
    <property type="entry name" value="Trafficking protein particle complex subunit 3"/>
    <property type="match status" value="1"/>
</dbReference>
<dbReference type="PROSITE" id="PS00676">
    <property type="entry name" value="SIGMA54_INTERACT_2"/>
    <property type="match status" value="1"/>
</dbReference>
<dbReference type="Gene3D" id="1.10.10.60">
    <property type="entry name" value="Homeodomain-like"/>
    <property type="match status" value="1"/>
</dbReference>
<dbReference type="InterPro" id="IPR002197">
    <property type="entry name" value="HTH_Fis"/>
</dbReference>
<dbReference type="InterPro" id="IPR002078">
    <property type="entry name" value="Sigma_54_int"/>
</dbReference>
<dbReference type="CDD" id="cd00009">
    <property type="entry name" value="AAA"/>
    <property type="match status" value="1"/>
</dbReference>
<dbReference type="InterPro" id="IPR010523">
    <property type="entry name" value="XylR_N"/>
</dbReference>
<dbReference type="InterPro" id="IPR025944">
    <property type="entry name" value="Sigma_54_int_dom_CS"/>
</dbReference>
<dbReference type="Proteomes" id="UP000078084">
    <property type="component" value="Unassembled WGS sequence"/>
</dbReference>
<proteinExistence type="predicted"/>
<dbReference type="OrthoDB" id="9761705at2"/>
<dbReference type="GO" id="GO:0043565">
    <property type="term" value="F:sequence-specific DNA binding"/>
    <property type="evidence" value="ECO:0007669"/>
    <property type="project" value="InterPro"/>
</dbReference>
<dbReference type="SUPFAM" id="SSF52540">
    <property type="entry name" value="P-loop containing nucleoside triphosphate hydrolases"/>
    <property type="match status" value="1"/>
</dbReference>
<dbReference type="EMBL" id="SGWZ01000003">
    <property type="protein sequence ID" value="RZS69459.1"/>
    <property type="molecule type" value="Genomic_DNA"/>
</dbReference>
<reference evidence="8 10" key="1">
    <citation type="submission" date="2015-04" db="EMBL/GenBank/DDBJ databases">
        <title>Genome sequence of Kerstersia gyiorum CG1.</title>
        <authorList>
            <person name="Greninger A.L."/>
            <person name="Kozyreva V."/>
            <person name="Chaturvedi V."/>
        </authorList>
    </citation>
    <scope>NUCLEOTIDE SEQUENCE [LARGE SCALE GENOMIC DNA]</scope>
    <source>
        <strain evidence="8 10">CG1</strain>
    </source>
</reference>
<dbReference type="InterPro" id="IPR058031">
    <property type="entry name" value="AAA_lid_NorR"/>
</dbReference>
<protein>
    <submittedName>
        <fullName evidence="8">Fis family transcriptional regulator</fullName>
    </submittedName>
    <submittedName>
        <fullName evidence="9">Regulatory Fis family protein</fullName>
    </submittedName>
</protein>
<dbReference type="GO" id="GO:0006355">
    <property type="term" value="P:regulation of DNA-templated transcription"/>
    <property type="evidence" value="ECO:0007669"/>
    <property type="project" value="InterPro"/>
</dbReference>
<evidence type="ECO:0000313" key="8">
    <source>
        <dbReference type="EMBL" id="KKO70754.1"/>
    </source>
</evidence>
<dbReference type="InterPro" id="IPR003593">
    <property type="entry name" value="AAA+_ATPase"/>
</dbReference>
<evidence type="ECO:0000313" key="11">
    <source>
        <dbReference type="Proteomes" id="UP000292039"/>
    </source>
</evidence>
<sequence>MPESNTPVFPSDRDLRRLLRFSRMDGRIWLAGQRMLLMHVNTLRAMRKEIIQSFGLEQARTLLTRAGYSAGEQDGLLARQVRPDQSVFEAFAIGPQLHMLEGAVQVEPLVFDYQPHADPVRRHFHAVFNWSYSWEAEAHMQEYGQQDDPACWMQLGYASGYSTAFFQQPVLFKEVRCTACGHAHCQIEGRFLHEWPAAQRDEPDAGPVSVQETVTALRQEVEALRGQLDQNRHRSQLVGQSPAFERAFMLLQRAAPTQVTVLLTGPTGVGKEQFARALHAMSDRAEQPFVAINCAALPADLIESELFGVEKGAYTGAVQTRLGRFERADGGTLFLDELGELPLAAQAKLLRVLQQGEIEKLGGTEVRKVNVRVVAATNVDLEKAVEAGTFRRDLLYRLNIYPIQIPSLCERLDDIPLLARHMLEQYCTLHGKRVAGFTGPAMAALCNHDWPGNVRELSNLIERGVILTPPEQPIDAGTLFPSLDMPLTDHLAASGQLASADDETSEGDAATLSQPGSLQSASGVYYLLQKQGLGLDDLESLLLQEALAQAGGNMAAAARALKMTRPQLSYRLSRIRGKGEE</sequence>
<dbReference type="PATRIC" id="fig|206506.3.peg.3141"/>
<evidence type="ECO:0000256" key="5">
    <source>
        <dbReference type="ARBA" id="ARBA00023163"/>
    </source>
</evidence>
<keyword evidence="2" id="KW-0067">ATP-binding</keyword>
<dbReference type="PROSITE" id="PS50045">
    <property type="entry name" value="SIGMA54_INTERACT_4"/>
    <property type="match status" value="1"/>
</dbReference>
<dbReference type="InterPro" id="IPR009057">
    <property type="entry name" value="Homeodomain-like_sf"/>
</dbReference>
<dbReference type="Pfam" id="PF25601">
    <property type="entry name" value="AAA_lid_14"/>
    <property type="match status" value="1"/>
</dbReference>
<evidence type="ECO:0000256" key="4">
    <source>
        <dbReference type="ARBA" id="ARBA00023125"/>
    </source>
</evidence>
<gene>
    <name evidence="8" type="ORF">AAV32_14740</name>
    <name evidence="9" type="ORF">EV679_2054</name>
</gene>
<dbReference type="InterPro" id="IPR027417">
    <property type="entry name" value="P-loop_NTPase"/>
</dbReference>
<feature type="domain" description="Sigma-54 factor interaction" evidence="7">
    <location>
        <begin position="237"/>
        <end position="466"/>
    </location>
</feature>
<dbReference type="Gene3D" id="3.40.50.300">
    <property type="entry name" value="P-loop containing nucleotide triphosphate hydrolases"/>
    <property type="match status" value="1"/>
</dbReference>
<keyword evidence="1" id="KW-0547">Nucleotide-binding</keyword>
<dbReference type="Pfam" id="PF06505">
    <property type="entry name" value="XylR_N"/>
    <property type="match status" value="1"/>
</dbReference>
<name>A0A171KPD7_9BURK</name>
<dbReference type="InterPro" id="IPR024096">
    <property type="entry name" value="NO_sig/Golgi_transp_ligand-bd"/>
</dbReference>
<evidence type="ECO:0000313" key="9">
    <source>
        <dbReference type="EMBL" id="RZS69459.1"/>
    </source>
</evidence>
<dbReference type="SMART" id="SM00382">
    <property type="entry name" value="AAA"/>
    <property type="match status" value="1"/>
</dbReference>
<dbReference type="PRINTS" id="PR01590">
    <property type="entry name" value="HTHFIS"/>
</dbReference>
<evidence type="ECO:0000256" key="2">
    <source>
        <dbReference type="ARBA" id="ARBA00022840"/>
    </source>
</evidence>
<dbReference type="AlphaFoldDB" id="A0A171KPD7"/>
<dbReference type="STRING" id="206506.AAV32_14740"/>
<dbReference type="GO" id="GO:0005524">
    <property type="term" value="F:ATP binding"/>
    <property type="evidence" value="ECO:0007669"/>
    <property type="project" value="UniProtKB-KW"/>
</dbReference>
<evidence type="ECO:0000256" key="6">
    <source>
        <dbReference type="SAM" id="MobiDB-lite"/>
    </source>
</evidence>
<organism evidence="8 10">
    <name type="scientific">Kerstersia gyiorum</name>
    <dbReference type="NCBI Taxonomy" id="206506"/>
    <lineage>
        <taxon>Bacteria</taxon>
        <taxon>Pseudomonadati</taxon>
        <taxon>Pseudomonadota</taxon>
        <taxon>Betaproteobacteria</taxon>
        <taxon>Burkholderiales</taxon>
        <taxon>Alcaligenaceae</taxon>
        <taxon>Kerstersia</taxon>
    </lineage>
</organism>
<dbReference type="PROSITE" id="PS00688">
    <property type="entry name" value="SIGMA54_INTERACT_3"/>
    <property type="match status" value="1"/>
</dbReference>
<dbReference type="SMART" id="SM00989">
    <property type="entry name" value="V4R"/>
    <property type="match status" value="1"/>
</dbReference>
<keyword evidence="3" id="KW-0805">Transcription regulation</keyword>
<dbReference type="PANTHER" id="PTHR32071">
    <property type="entry name" value="TRANSCRIPTIONAL REGULATORY PROTEIN"/>
    <property type="match status" value="1"/>
</dbReference>
<evidence type="ECO:0000313" key="10">
    <source>
        <dbReference type="Proteomes" id="UP000078084"/>
    </source>
</evidence>
<evidence type="ECO:0000256" key="3">
    <source>
        <dbReference type="ARBA" id="ARBA00023015"/>
    </source>
</evidence>
<evidence type="ECO:0000256" key="1">
    <source>
        <dbReference type="ARBA" id="ARBA00022741"/>
    </source>
</evidence>
<dbReference type="Proteomes" id="UP000292039">
    <property type="component" value="Unassembled WGS sequence"/>
</dbReference>
<dbReference type="Gene3D" id="1.10.8.60">
    <property type="match status" value="1"/>
</dbReference>
<dbReference type="InterPro" id="IPR004096">
    <property type="entry name" value="V4R"/>
</dbReference>